<evidence type="ECO:0000256" key="8">
    <source>
        <dbReference type="ARBA" id="ARBA00049244"/>
    </source>
</evidence>
<accession>A0A081LCQ5</accession>
<evidence type="ECO:0000313" key="12">
    <source>
        <dbReference type="Proteomes" id="UP000028091"/>
    </source>
</evidence>
<reference evidence="11 12" key="1">
    <citation type="submission" date="2012-09" db="EMBL/GenBank/DDBJ databases">
        <title>Genome Sequence of Bacillus sp. DW5-4.</title>
        <authorList>
            <person name="Lai Q."/>
            <person name="Liu Y."/>
            <person name="Shao Z."/>
        </authorList>
    </citation>
    <scope>NUCLEOTIDE SEQUENCE [LARGE SCALE GENOMIC DNA]</scope>
    <source>
        <strain evidence="11 12">DW5-4</strain>
    </source>
</reference>
<keyword evidence="5" id="KW-0235">DNA replication</keyword>
<organism evidence="11 12">
    <name type="scientific">Bacillus zhangzhouensis</name>
    <dbReference type="NCBI Taxonomy" id="1178540"/>
    <lineage>
        <taxon>Bacteria</taxon>
        <taxon>Bacillati</taxon>
        <taxon>Bacillota</taxon>
        <taxon>Bacilli</taxon>
        <taxon>Bacillales</taxon>
        <taxon>Bacillaceae</taxon>
        <taxon>Bacillus</taxon>
    </lineage>
</organism>
<dbReference type="InterPro" id="IPR048466">
    <property type="entry name" value="DNA_pol3_delta-like_C"/>
</dbReference>
<dbReference type="PANTHER" id="PTHR34388">
    <property type="entry name" value="DNA POLYMERASE III SUBUNIT DELTA"/>
    <property type="match status" value="1"/>
</dbReference>
<dbReference type="NCBIfam" id="TIGR01128">
    <property type="entry name" value="holA"/>
    <property type="match status" value="1"/>
</dbReference>
<evidence type="ECO:0000256" key="5">
    <source>
        <dbReference type="ARBA" id="ARBA00022705"/>
    </source>
</evidence>
<dbReference type="Proteomes" id="UP000028091">
    <property type="component" value="Unassembled WGS sequence"/>
</dbReference>
<evidence type="ECO:0000256" key="3">
    <source>
        <dbReference type="ARBA" id="ARBA00022679"/>
    </source>
</evidence>
<evidence type="ECO:0000256" key="6">
    <source>
        <dbReference type="ARBA" id="ARBA00022932"/>
    </source>
</evidence>
<dbReference type="GO" id="GO:0003677">
    <property type="term" value="F:DNA binding"/>
    <property type="evidence" value="ECO:0007669"/>
    <property type="project" value="InterPro"/>
</dbReference>
<evidence type="ECO:0000259" key="9">
    <source>
        <dbReference type="Pfam" id="PF06144"/>
    </source>
</evidence>
<feature type="domain" description="DNA polymerase III delta subunit-like C-terminal" evidence="10">
    <location>
        <begin position="216"/>
        <end position="336"/>
    </location>
</feature>
<dbReference type="eggNOG" id="COG1466">
    <property type="taxonomic scope" value="Bacteria"/>
</dbReference>
<dbReference type="Pfam" id="PF06144">
    <property type="entry name" value="DNA_pol3_delta"/>
    <property type="match status" value="1"/>
</dbReference>
<evidence type="ECO:0000256" key="2">
    <source>
        <dbReference type="ARBA" id="ARBA00017703"/>
    </source>
</evidence>
<protein>
    <recommendedName>
        <fullName evidence="2">DNA polymerase III subunit delta</fullName>
        <ecNumber evidence="1">2.7.7.7</ecNumber>
    </recommendedName>
</protein>
<dbReference type="Gene3D" id="3.40.50.300">
    <property type="entry name" value="P-loop containing nucleotide triphosphate hydrolases"/>
    <property type="match status" value="1"/>
</dbReference>
<dbReference type="InterPro" id="IPR010372">
    <property type="entry name" value="DNA_pol3_delta_N"/>
</dbReference>
<dbReference type="GO" id="GO:0009360">
    <property type="term" value="C:DNA polymerase III complex"/>
    <property type="evidence" value="ECO:0007669"/>
    <property type="project" value="InterPro"/>
</dbReference>
<dbReference type="InterPro" id="IPR027417">
    <property type="entry name" value="P-loop_NTPase"/>
</dbReference>
<dbReference type="AlphaFoldDB" id="A0A081LCQ5"/>
<dbReference type="SUPFAM" id="SSF48019">
    <property type="entry name" value="post-AAA+ oligomerization domain-like"/>
    <property type="match status" value="1"/>
</dbReference>
<dbReference type="PANTHER" id="PTHR34388:SF1">
    <property type="entry name" value="DNA POLYMERASE III SUBUNIT DELTA"/>
    <property type="match status" value="1"/>
</dbReference>
<dbReference type="RefSeq" id="WP_034319445.1">
    <property type="nucleotide sequence ID" value="NZ_JOTP01000005.1"/>
</dbReference>
<comment type="similarity">
    <text evidence="7">Belongs to the DNA polymerase HolA subunit family.</text>
</comment>
<dbReference type="GO" id="GO:0006261">
    <property type="term" value="P:DNA-templated DNA replication"/>
    <property type="evidence" value="ECO:0007669"/>
    <property type="project" value="TreeGrafter"/>
</dbReference>
<keyword evidence="4" id="KW-0548">Nucleotidyltransferase</keyword>
<evidence type="ECO:0000256" key="4">
    <source>
        <dbReference type="ARBA" id="ARBA00022695"/>
    </source>
</evidence>
<dbReference type="SUPFAM" id="SSF52540">
    <property type="entry name" value="P-loop containing nucleoside triphosphate hydrolases"/>
    <property type="match status" value="1"/>
</dbReference>
<proteinExistence type="inferred from homology"/>
<keyword evidence="3" id="KW-0808">Transferase</keyword>
<comment type="catalytic activity">
    <reaction evidence="8">
        <text>DNA(n) + a 2'-deoxyribonucleoside 5'-triphosphate = DNA(n+1) + diphosphate</text>
        <dbReference type="Rhea" id="RHEA:22508"/>
        <dbReference type="Rhea" id="RHEA-COMP:17339"/>
        <dbReference type="Rhea" id="RHEA-COMP:17340"/>
        <dbReference type="ChEBI" id="CHEBI:33019"/>
        <dbReference type="ChEBI" id="CHEBI:61560"/>
        <dbReference type="ChEBI" id="CHEBI:173112"/>
        <dbReference type="EC" id="2.7.7.7"/>
    </reaction>
</comment>
<dbReference type="GO" id="GO:0003887">
    <property type="term" value="F:DNA-directed DNA polymerase activity"/>
    <property type="evidence" value="ECO:0007669"/>
    <property type="project" value="UniProtKB-KW"/>
</dbReference>
<comment type="caution">
    <text evidence="11">The sequence shown here is derived from an EMBL/GenBank/DDBJ whole genome shotgun (WGS) entry which is preliminary data.</text>
</comment>
<dbReference type="Gene3D" id="1.20.272.10">
    <property type="match status" value="1"/>
</dbReference>
<evidence type="ECO:0000256" key="1">
    <source>
        <dbReference type="ARBA" id="ARBA00012417"/>
    </source>
</evidence>
<evidence type="ECO:0000259" key="10">
    <source>
        <dbReference type="Pfam" id="PF21694"/>
    </source>
</evidence>
<sequence>MVFEIWNNFKKGDIHPVYCLYGKETYLLQETAAKLRQAVVDEETKDFNYSVFDMEEVPLEQAVTDAETFPFMGERRLVVIKNPYFLTAEKKKEKIEHQLSVLEAYLEEPAPYTILVLLAPYEKLDERKKITKLLKKKAVVVEAKELNPKETTDFTITLVKTEGKAITAEAAEQLVMLCGGSLSSLFQEVRKLSTYIGQREEIELADVNQLVARSLEQNIFELINQIVNRRRSEAMQMFYDLLKQNEEPIKILALISNQFRLILQTKYFAQQGYGQKQIASNLKVHPFRVKLAMDQARLFSEEELKQIVKELSTIDYEMKTGKKDKQLLLELFLLRLLGA</sequence>
<evidence type="ECO:0000256" key="7">
    <source>
        <dbReference type="ARBA" id="ARBA00034754"/>
    </source>
</evidence>
<dbReference type="Pfam" id="PF21694">
    <property type="entry name" value="DNA_pol3_delta_C"/>
    <property type="match status" value="1"/>
</dbReference>
<dbReference type="OrthoDB" id="9775929at2"/>
<dbReference type="EC" id="2.7.7.7" evidence="1"/>
<dbReference type="InterPro" id="IPR008921">
    <property type="entry name" value="DNA_pol3_clamp-load_cplx_C"/>
</dbReference>
<name>A0A081LCQ5_9BACI</name>
<dbReference type="Gene3D" id="1.10.8.60">
    <property type="match status" value="1"/>
</dbReference>
<dbReference type="InterPro" id="IPR005790">
    <property type="entry name" value="DNA_polIII_delta"/>
</dbReference>
<dbReference type="EMBL" id="JOTP01000005">
    <property type="protein sequence ID" value="KEP27031.1"/>
    <property type="molecule type" value="Genomic_DNA"/>
</dbReference>
<keyword evidence="12" id="KW-1185">Reference proteome</keyword>
<feature type="domain" description="DNA polymerase III delta N-terminal" evidence="9">
    <location>
        <begin position="18"/>
        <end position="144"/>
    </location>
</feature>
<keyword evidence="6" id="KW-0239">DNA-directed DNA polymerase</keyword>
<gene>
    <name evidence="11" type="ORF">BA70_15205</name>
</gene>
<evidence type="ECO:0000313" key="11">
    <source>
        <dbReference type="EMBL" id="KEP27031.1"/>
    </source>
</evidence>